<dbReference type="Pfam" id="PF24837">
    <property type="entry name" value="AMIN-like"/>
    <property type="match status" value="1"/>
</dbReference>
<organism evidence="3 4">
    <name type="scientific">Paeniglutamicibacter gangotriensis</name>
    <dbReference type="NCBI Taxonomy" id="254787"/>
    <lineage>
        <taxon>Bacteria</taxon>
        <taxon>Bacillati</taxon>
        <taxon>Actinomycetota</taxon>
        <taxon>Actinomycetes</taxon>
        <taxon>Micrococcales</taxon>
        <taxon>Micrococcaceae</taxon>
        <taxon>Paeniglutamicibacter</taxon>
    </lineage>
</organism>
<dbReference type="OrthoDB" id="3393679at2"/>
<reference evidence="3 4" key="1">
    <citation type="submission" date="2019-07" db="EMBL/GenBank/DDBJ databases">
        <title>Analysis of the biochemical properties, biological activity and biotechnological potential of siderophores and biosurfactants produced by Antarctic psychrotolerant bacteria.</title>
        <authorList>
            <person name="Styczynski M."/>
            <person name="Krucon T."/>
            <person name="Decewicz P."/>
            <person name="Dziewit L."/>
        </authorList>
    </citation>
    <scope>NUCLEOTIDE SEQUENCE [LARGE SCALE GENOMIC DNA]</scope>
    <source>
        <strain evidence="3 4">ANT_H27</strain>
    </source>
</reference>
<evidence type="ECO:0000256" key="1">
    <source>
        <dbReference type="SAM" id="SignalP"/>
    </source>
</evidence>
<dbReference type="Proteomes" id="UP000323856">
    <property type="component" value="Unassembled WGS sequence"/>
</dbReference>
<proteinExistence type="predicted"/>
<name>A0A5B0EBW2_9MICC</name>
<feature type="domain" description="AMIN-like" evidence="2">
    <location>
        <begin position="55"/>
        <end position="185"/>
    </location>
</feature>
<evidence type="ECO:0000259" key="2">
    <source>
        <dbReference type="Pfam" id="PF24837"/>
    </source>
</evidence>
<dbReference type="RefSeq" id="WP_149620272.1">
    <property type="nucleotide sequence ID" value="NZ_VOBL01000016.1"/>
</dbReference>
<dbReference type="InterPro" id="IPR056303">
    <property type="entry name" value="AMIN-like"/>
</dbReference>
<keyword evidence="1" id="KW-0732">Signal</keyword>
<feature type="chain" id="PRO_5023082903" description="AMIN-like domain-containing protein" evidence="1">
    <location>
        <begin position="27"/>
        <end position="187"/>
    </location>
</feature>
<dbReference type="AlphaFoldDB" id="A0A5B0EBW2"/>
<feature type="signal peptide" evidence="1">
    <location>
        <begin position="1"/>
        <end position="26"/>
    </location>
</feature>
<comment type="caution">
    <text evidence="3">The sequence shown here is derived from an EMBL/GenBank/DDBJ whole genome shotgun (WGS) entry which is preliminary data.</text>
</comment>
<accession>A0A5B0EBW2</accession>
<protein>
    <recommendedName>
        <fullName evidence="2">AMIN-like domain-containing protein</fullName>
    </recommendedName>
</protein>
<evidence type="ECO:0000313" key="4">
    <source>
        <dbReference type="Proteomes" id="UP000323856"/>
    </source>
</evidence>
<evidence type="ECO:0000313" key="3">
    <source>
        <dbReference type="EMBL" id="KAA0975200.1"/>
    </source>
</evidence>
<dbReference type="EMBL" id="VOBL01000016">
    <property type="protein sequence ID" value="KAA0975200.1"/>
    <property type="molecule type" value="Genomic_DNA"/>
</dbReference>
<gene>
    <name evidence="3" type="ORF">FQ154_14460</name>
</gene>
<sequence>MKTRIAASLAGALLLAGLGIAPAAPAAPHIPATVSYCGIVWGSMADSVAGQGTATISNVRTGRHDCFDRMVIDLNGKVKGYDVRYVSAVYTEGQGKHVPLTGAADLRITLKAPAYTSSGTPTYYPSNRLNVRNVSNYSTFKQVAFLGSYEGQSSFGLGVRARLPFRTFVLSDADGGSRMVIDVAHRW</sequence>